<proteinExistence type="predicted"/>
<organism evidence="2 3">
    <name type="scientific">Cardiobacterium valvarum</name>
    <dbReference type="NCBI Taxonomy" id="194702"/>
    <lineage>
        <taxon>Bacteria</taxon>
        <taxon>Pseudomonadati</taxon>
        <taxon>Pseudomonadota</taxon>
        <taxon>Gammaproteobacteria</taxon>
        <taxon>Cardiobacteriales</taxon>
        <taxon>Cardiobacteriaceae</taxon>
        <taxon>Cardiobacterium</taxon>
    </lineage>
</organism>
<feature type="chain" id="PRO_5016855497" evidence="1">
    <location>
        <begin position="23"/>
        <end position="236"/>
    </location>
</feature>
<dbReference type="RefSeq" id="WP_115611021.1">
    <property type="nucleotide sequence ID" value="NZ_JBHLZC010000001.1"/>
</dbReference>
<sequence>MFRLFRPAVAVLLLSVSFTATALQSYVAEYDLTIRGVGAGRVRHEAFFNDLGYRMEATGSPSLAAKMLGYGQIREKAEGRIAGEQVMPASYRREMDGKENQFVYYNYGDMANGKIQAVIGSQNKELRVNPNEPALDMLALVVQSTLDVERNRVGEHKYTLVNEDRVRSYEVKQLPDEKWKDGKSGKTVVVKVFVQTSGNRQTKIYFAENPLRLVKLQQLKDGESRFTLKLLNYKAL</sequence>
<dbReference type="OrthoDB" id="7062334at2"/>
<keyword evidence="3" id="KW-1185">Reference proteome</keyword>
<gene>
    <name evidence="2" type="ORF">NCTC13294_00785</name>
</gene>
<keyword evidence="1" id="KW-0732">Signal</keyword>
<evidence type="ECO:0000313" key="2">
    <source>
        <dbReference type="EMBL" id="SUX20602.1"/>
    </source>
</evidence>
<feature type="signal peptide" evidence="1">
    <location>
        <begin position="1"/>
        <end position="22"/>
    </location>
</feature>
<name>A0A381E342_9GAMM</name>
<reference evidence="2 3" key="1">
    <citation type="submission" date="2018-06" db="EMBL/GenBank/DDBJ databases">
        <authorList>
            <consortium name="Pathogen Informatics"/>
            <person name="Doyle S."/>
        </authorList>
    </citation>
    <scope>NUCLEOTIDE SEQUENCE [LARGE SCALE GENOMIC DNA]</scope>
    <source>
        <strain evidence="2 3">NCTC13294</strain>
    </source>
</reference>
<protein>
    <submittedName>
        <fullName evidence="2">Protein of uncharacterized function (DUF3108)</fullName>
    </submittedName>
</protein>
<evidence type="ECO:0000313" key="3">
    <source>
        <dbReference type="Proteomes" id="UP000254572"/>
    </source>
</evidence>
<dbReference type="AlphaFoldDB" id="A0A381E342"/>
<accession>A0A381E342</accession>
<dbReference type="EMBL" id="UFUW01000001">
    <property type="protein sequence ID" value="SUX20602.1"/>
    <property type="molecule type" value="Genomic_DNA"/>
</dbReference>
<evidence type="ECO:0000256" key="1">
    <source>
        <dbReference type="SAM" id="SignalP"/>
    </source>
</evidence>
<dbReference type="Proteomes" id="UP000254572">
    <property type="component" value="Unassembled WGS sequence"/>
</dbReference>